<dbReference type="InterPro" id="IPR036028">
    <property type="entry name" value="SH3-like_dom_sf"/>
</dbReference>
<dbReference type="SUPFAM" id="SSF50044">
    <property type="entry name" value="SH3-domain"/>
    <property type="match status" value="1"/>
</dbReference>
<keyword evidence="1 2" id="KW-0728">SH3 domain</keyword>
<gene>
    <name evidence="4" type="ORF">AAFF_G00093640</name>
</gene>
<organism evidence="4 5">
    <name type="scientific">Aldrovandia affinis</name>
    <dbReference type="NCBI Taxonomy" id="143900"/>
    <lineage>
        <taxon>Eukaryota</taxon>
        <taxon>Metazoa</taxon>
        <taxon>Chordata</taxon>
        <taxon>Craniata</taxon>
        <taxon>Vertebrata</taxon>
        <taxon>Euteleostomi</taxon>
        <taxon>Actinopterygii</taxon>
        <taxon>Neopterygii</taxon>
        <taxon>Teleostei</taxon>
        <taxon>Notacanthiformes</taxon>
        <taxon>Halosauridae</taxon>
        <taxon>Aldrovandia</taxon>
    </lineage>
</organism>
<proteinExistence type="predicted"/>
<evidence type="ECO:0000256" key="2">
    <source>
        <dbReference type="PROSITE-ProRule" id="PRU00192"/>
    </source>
</evidence>
<dbReference type="Gene3D" id="2.30.30.40">
    <property type="entry name" value="SH3 Domains"/>
    <property type="match status" value="1"/>
</dbReference>
<accession>A0AAD7WY87</accession>
<reference evidence="4" key="1">
    <citation type="journal article" date="2023" name="Science">
        <title>Genome structures resolve the early diversification of teleost fishes.</title>
        <authorList>
            <person name="Parey E."/>
            <person name="Louis A."/>
            <person name="Montfort J."/>
            <person name="Bouchez O."/>
            <person name="Roques C."/>
            <person name="Iampietro C."/>
            <person name="Lluch J."/>
            <person name="Castinel A."/>
            <person name="Donnadieu C."/>
            <person name="Desvignes T."/>
            <person name="Floi Bucao C."/>
            <person name="Jouanno E."/>
            <person name="Wen M."/>
            <person name="Mejri S."/>
            <person name="Dirks R."/>
            <person name="Jansen H."/>
            <person name="Henkel C."/>
            <person name="Chen W.J."/>
            <person name="Zahm M."/>
            <person name="Cabau C."/>
            <person name="Klopp C."/>
            <person name="Thompson A.W."/>
            <person name="Robinson-Rechavi M."/>
            <person name="Braasch I."/>
            <person name="Lecointre G."/>
            <person name="Bobe J."/>
            <person name="Postlethwait J.H."/>
            <person name="Berthelot C."/>
            <person name="Roest Crollius H."/>
            <person name="Guiguen Y."/>
        </authorList>
    </citation>
    <scope>NUCLEOTIDE SEQUENCE</scope>
    <source>
        <strain evidence="4">NC1722</strain>
    </source>
</reference>
<evidence type="ECO:0000259" key="3">
    <source>
        <dbReference type="PROSITE" id="PS50002"/>
    </source>
</evidence>
<dbReference type="PROSITE" id="PS50002">
    <property type="entry name" value="SH3"/>
    <property type="match status" value="1"/>
</dbReference>
<comment type="caution">
    <text evidence="4">The sequence shown here is derived from an EMBL/GenBank/DDBJ whole genome shotgun (WGS) entry which is preliminary data.</text>
</comment>
<feature type="domain" description="SH3" evidence="3">
    <location>
        <begin position="31"/>
        <end position="91"/>
    </location>
</feature>
<sequence>MQHIHLQTNEHFEVFTTIISPPVYRGRNRQRGAEKVVVAVNYQPCGPDELELCQGDVIRVLFRDDELWSFGRLQNGQQGYFPATHVTKFCQKDEPAKVFPNSLRRSPAQAETADVLGGSTE</sequence>
<dbReference type="InterPro" id="IPR001452">
    <property type="entry name" value="SH3_domain"/>
</dbReference>
<dbReference type="Pfam" id="PF00018">
    <property type="entry name" value="SH3_1"/>
    <property type="match status" value="1"/>
</dbReference>
<protein>
    <recommendedName>
        <fullName evidence="3">SH3 domain-containing protein</fullName>
    </recommendedName>
</protein>
<dbReference type="SMART" id="SM00326">
    <property type="entry name" value="SH3"/>
    <property type="match status" value="1"/>
</dbReference>
<keyword evidence="5" id="KW-1185">Reference proteome</keyword>
<name>A0AAD7WY87_9TELE</name>
<dbReference type="Proteomes" id="UP001221898">
    <property type="component" value="Unassembled WGS sequence"/>
</dbReference>
<evidence type="ECO:0000313" key="4">
    <source>
        <dbReference type="EMBL" id="KAJ8413368.1"/>
    </source>
</evidence>
<dbReference type="AlphaFoldDB" id="A0AAD7WY87"/>
<evidence type="ECO:0000256" key="1">
    <source>
        <dbReference type="ARBA" id="ARBA00022443"/>
    </source>
</evidence>
<dbReference type="EMBL" id="JAINUG010000016">
    <property type="protein sequence ID" value="KAJ8413368.1"/>
    <property type="molecule type" value="Genomic_DNA"/>
</dbReference>
<evidence type="ECO:0000313" key="5">
    <source>
        <dbReference type="Proteomes" id="UP001221898"/>
    </source>
</evidence>